<dbReference type="Proteomes" id="UP001307889">
    <property type="component" value="Chromosome 8"/>
</dbReference>
<feature type="compositionally biased region" description="Basic and acidic residues" evidence="7">
    <location>
        <begin position="7"/>
        <end position="34"/>
    </location>
</feature>
<dbReference type="InterPro" id="IPR003173">
    <property type="entry name" value="PC4_C"/>
</dbReference>
<evidence type="ECO:0000313" key="10">
    <source>
        <dbReference type="Proteomes" id="UP001307889"/>
    </source>
</evidence>
<dbReference type="Pfam" id="PF02229">
    <property type="entry name" value="PC4"/>
    <property type="match status" value="1"/>
</dbReference>
<evidence type="ECO:0000256" key="4">
    <source>
        <dbReference type="ARBA" id="ARBA00023125"/>
    </source>
</evidence>
<evidence type="ECO:0000313" key="9">
    <source>
        <dbReference type="EMBL" id="BES97197.1"/>
    </source>
</evidence>
<evidence type="ECO:0000256" key="2">
    <source>
        <dbReference type="ARBA" id="ARBA00009001"/>
    </source>
</evidence>
<name>A0ABN7AYH1_9HEMI</name>
<feature type="domain" description="Transcriptional coactivator p15 (PC4) C-terminal" evidence="8">
    <location>
        <begin position="47"/>
        <end position="99"/>
    </location>
</feature>
<dbReference type="InterPro" id="IPR045125">
    <property type="entry name" value="Sub1/Tcp4-like"/>
</dbReference>
<dbReference type="InterPro" id="IPR009044">
    <property type="entry name" value="ssDNA-bd_transcriptional_reg"/>
</dbReference>
<evidence type="ECO:0000259" key="8">
    <source>
        <dbReference type="Pfam" id="PF02229"/>
    </source>
</evidence>
<evidence type="ECO:0000256" key="7">
    <source>
        <dbReference type="SAM" id="MobiDB-lite"/>
    </source>
</evidence>
<evidence type="ECO:0000256" key="3">
    <source>
        <dbReference type="ARBA" id="ARBA00023015"/>
    </source>
</evidence>
<keyword evidence="3" id="KW-0805">Transcription regulation</keyword>
<dbReference type="SUPFAM" id="SSF54447">
    <property type="entry name" value="ssDNA-binding transcriptional regulator domain"/>
    <property type="match status" value="1"/>
</dbReference>
<evidence type="ECO:0000256" key="6">
    <source>
        <dbReference type="ARBA" id="ARBA00023242"/>
    </source>
</evidence>
<feature type="region of interest" description="Disordered" evidence="7">
    <location>
        <begin position="1"/>
        <end position="48"/>
    </location>
</feature>
<sequence>MPRKKRKDESSSDTSVHDSSDEKPAKKAKTEKGGKSSNSDPDSIESWDIGGKRVAKVRKFKNRLFVDIREYYMDNNGDMKPGKKGISLSVDQWKKLKDIVSEIDKTVDENN</sequence>
<protein>
    <recommendedName>
        <fullName evidence="8">Transcriptional coactivator p15 (PC4) C-terminal domain-containing protein</fullName>
    </recommendedName>
</protein>
<proteinExistence type="inferred from homology"/>
<dbReference type="EMBL" id="AP028916">
    <property type="protein sequence ID" value="BES97197.1"/>
    <property type="molecule type" value="Genomic_DNA"/>
</dbReference>
<gene>
    <name evidence="9" type="ORF">NTJ_10011</name>
</gene>
<dbReference type="Gene3D" id="2.30.31.10">
    <property type="entry name" value="Transcriptional Coactivator Pc4, Chain A"/>
    <property type="match status" value="1"/>
</dbReference>
<comment type="subcellular location">
    <subcellularLocation>
        <location evidence="1">Nucleus</location>
    </subcellularLocation>
</comment>
<accession>A0ABN7AYH1</accession>
<evidence type="ECO:0000256" key="1">
    <source>
        <dbReference type="ARBA" id="ARBA00004123"/>
    </source>
</evidence>
<dbReference type="PANTHER" id="PTHR13215">
    <property type="entry name" value="RNA POLYMERASE II TRANSCRIPTIONAL COACTIVATOR"/>
    <property type="match status" value="1"/>
</dbReference>
<keyword evidence="5" id="KW-0804">Transcription</keyword>
<keyword evidence="4" id="KW-0238">DNA-binding</keyword>
<reference evidence="9 10" key="1">
    <citation type="submission" date="2023-09" db="EMBL/GenBank/DDBJ databases">
        <title>Nesidiocoris tenuis whole genome shotgun sequence.</title>
        <authorList>
            <person name="Shibata T."/>
            <person name="Shimoda M."/>
            <person name="Kobayashi T."/>
            <person name="Uehara T."/>
        </authorList>
    </citation>
    <scope>NUCLEOTIDE SEQUENCE [LARGE SCALE GENOMIC DNA]</scope>
    <source>
        <strain evidence="9 10">Japan</strain>
    </source>
</reference>
<keyword evidence="6" id="KW-0539">Nucleus</keyword>
<comment type="similarity">
    <text evidence="2">Belongs to the transcriptional coactivator PC4 family.</text>
</comment>
<organism evidence="9 10">
    <name type="scientific">Nesidiocoris tenuis</name>
    <dbReference type="NCBI Taxonomy" id="355587"/>
    <lineage>
        <taxon>Eukaryota</taxon>
        <taxon>Metazoa</taxon>
        <taxon>Ecdysozoa</taxon>
        <taxon>Arthropoda</taxon>
        <taxon>Hexapoda</taxon>
        <taxon>Insecta</taxon>
        <taxon>Pterygota</taxon>
        <taxon>Neoptera</taxon>
        <taxon>Paraneoptera</taxon>
        <taxon>Hemiptera</taxon>
        <taxon>Heteroptera</taxon>
        <taxon>Panheteroptera</taxon>
        <taxon>Cimicomorpha</taxon>
        <taxon>Miridae</taxon>
        <taxon>Dicyphina</taxon>
        <taxon>Nesidiocoris</taxon>
    </lineage>
</organism>
<keyword evidence="10" id="KW-1185">Reference proteome</keyword>
<evidence type="ECO:0000256" key="5">
    <source>
        <dbReference type="ARBA" id="ARBA00023163"/>
    </source>
</evidence>